<dbReference type="EMBL" id="JBIRGQ010000001">
    <property type="protein sequence ID" value="MFH8544142.1"/>
    <property type="molecule type" value="Genomic_DNA"/>
</dbReference>
<dbReference type="InterPro" id="IPR052016">
    <property type="entry name" value="Bact_Sigma-Reg"/>
</dbReference>
<dbReference type="InterPro" id="IPR036457">
    <property type="entry name" value="PPM-type-like_dom_sf"/>
</dbReference>
<sequence>MSSQSGAPGPDNPGPHGPGDRGEPDPRHPRPGEQLFEHLLAGAHAAAAMELPGVAQRFADAIGLDRIDVYLVDLQQRCLVSLADGPPTLDVDTTVAGSAYRAHALRVEEPADGRIVAWLPLIDGAERLGVIGATAAALDVALLRRCRMLASVLAMTITSKRASSDSFARRTRAETMRLPAEMLRAFLPPRTIGNSHVISTAVLEPAYEIGGDAFDHSLTPATLHVAILDAMGHNLASGLTTAVAMAGCRNARRAGAQLPELVDTIQDALAGWLPEQFCTGILAQLDLAEGVLRWCNCGHPPPLLIRDHRVLDRALERPAQPPLGTPASLAEVAWQVHEQALEPGDRVLMYTDGVTELRTGGGAEYGLERFTDSIIRATAAGEPAPEALRQLIHSILDRQDNQLRDDATLLLLEWRPPSAL</sequence>
<evidence type="ECO:0000313" key="5">
    <source>
        <dbReference type="Proteomes" id="UP001610818"/>
    </source>
</evidence>
<feature type="domain" description="PPM-type phosphatase" evidence="3">
    <location>
        <begin position="194"/>
        <end position="414"/>
    </location>
</feature>
<dbReference type="Gene3D" id="3.60.40.10">
    <property type="entry name" value="PPM-type phosphatase domain"/>
    <property type="match status" value="1"/>
</dbReference>
<keyword evidence="1 4" id="KW-0378">Hydrolase</keyword>
<evidence type="ECO:0000313" key="4">
    <source>
        <dbReference type="EMBL" id="MFH8544142.1"/>
    </source>
</evidence>
<protein>
    <submittedName>
        <fullName evidence="4">PP2C family protein-serine/threonine phosphatase</fullName>
        <ecNumber evidence="4">3.1.3.16</ecNumber>
    </submittedName>
</protein>
<dbReference type="SMART" id="SM00331">
    <property type="entry name" value="PP2C_SIG"/>
    <property type="match status" value="1"/>
</dbReference>
<dbReference type="SUPFAM" id="SSF81606">
    <property type="entry name" value="PP2C-like"/>
    <property type="match status" value="1"/>
</dbReference>
<name>A0ABW7QH94_9ACTN</name>
<proteinExistence type="predicted"/>
<evidence type="ECO:0000256" key="1">
    <source>
        <dbReference type="ARBA" id="ARBA00022801"/>
    </source>
</evidence>
<dbReference type="PANTHER" id="PTHR43156:SF2">
    <property type="entry name" value="STAGE II SPORULATION PROTEIN E"/>
    <property type="match status" value="1"/>
</dbReference>
<dbReference type="Proteomes" id="UP001610818">
    <property type="component" value="Unassembled WGS sequence"/>
</dbReference>
<reference evidence="4 5" key="1">
    <citation type="submission" date="2024-10" db="EMBL/GenBank/DDBJ databases">
        <title>The Natural Products Discovery Center: Release of the First 8490 Sequenced Strains for Exploring Actinobacteria Biosynthetic Diversity.</title>
        <authorList>
            <person name="Kalkreuter E."/>
            <person name="Kautsar S.A."/>
            <person name="Yang D."/>
            <person name="Bader C.D."/>
            <person name="Teijaro C.N."/>
            <person name="Fluegel L."/>
            <person name="Davis C.M."/>
            <person name="Simpson J.R."/>
            <person name="Lauterbach L."/>
            <person name="Steele A.D."/>
            <person name="Gui C."/>
            <person name="Meng S."/>
            <person name="Li G."/>
            <person name="Viehrig K."/>
            <person name="Ye F."/>
            <person name="Su P."/>
            <person name="Kiefer A.F."/>
            <person name="Nichols A."/>
            <person name="Cepeda A.J."/>
            <person name="Yan W."/>
            <person name="Fan B."/>
            <person name="Jiang Y."/>
            <person name="Adhikari A."/>
            <person name="Zheng C.-J."/>
            <person name="Schuster L."/>
            <person name="Cowan T.M."/>
            <person name="Smanski M.J."/>
            <person name="Chevrette M.G."/>
            <person name="De Carvalho L.P.S."/>
            <person name="Shen B."/>
        </authorList>
    </citation>
    <scope>NUCLEOTIDE SEQUENCE [LARGE SCALE GENOMIC DNA]</scope>
    <source>
        <strain evidence="4 5">NPDC017990</strain>
    </source>
</reference>
<evidence type="ECO:0000256" key="2">
    <source>
        <dbReference type="SAM" id="MobiDB-lite"/>
    </source>
</evidence>
<dbReference type="RefSeq" id="WP_397707529.1">
    <property type="nucleotide sequence ID" value="NZ_JBIRGN010000001.1"/>
</dbReference>
<dbReference type="PANTHER" id="PTHR43156">
    <property type="entry name" value="STAGE II SPORULATION PROTEIN E-RELATED"/>
    <property type="match status" value="1"/>
</dbReference>
<accession>A0ABW7QH94</accession>
<dbReference type="EC" id="3.1.3.16" evidence="4"/>
<comment type="caution">
    <text evidence="4">The sequence shown here is derived from an EMBL/GenBank/DDBJ whole genome shotgun (WGS) entry which is preliminary data.</text>
</comment>
<evidence type="ECO:0000259" key="3">
    <source>
        <dbReference type="SMART" id="SM00331"/>
    </source>
</evidence>
<dbReference type="InterPro" id="IPR001932">
    <property type="entry name" value="PPM-type_phosphatase-like_dom"/>
</dbReference>
<organism evidence="4 5">
    <name type="scientific">Streptomyces longisporoflavus</name>
    <dbReference type="NCBI Taxonomy" id="28044"/>
    <lineage>
        <taxon>Bacteria</taxon>
        <taxon>Bacillati</taxon>
        <taxon>Actinomycetota</taxon>
        <taxon>Actinomycetes</taxon>
        <taxon>Kitasatosporales</taxon>
        <taxon>Streptomycetaceae</taxon>
        <taxon>Streptomyces</taxon>
    </lineage>
</organism>
<feature type="region of interest" description="Disordered" evidence="2">
    <location>
        <begin position="1"/>
        <end position="32"/>
    </location>
</feature>
<dbReference type="GO" id="GO:0004722">
    <property type="term" value="F:protein serine/threonine phosphatase activity"/>
    <property type="evidence" value="ECO:0007669"/>
    <property type="project" value="UniProtKB-EC"/>
</dbReference>
<dbReference type="Pfam" id="PF07228">
    <property type="entry name" value="SpoIIE"/>
    <property type="match status" value="1"/>
</dbReference>
<gene>
    <name evidence="4" type="ORF">ACH4F9_03910</name>
</gene>
<keyword evidence="5" id="KW-1185">Reference proteome</keyword>
<feature type="compositionally biased region" description="Basic and acidic residues" evidence="2">
    <location>
        <begin position="18"/>
        <end position="31"/>
    </location>
</feature>